<evidence type="ECO:0000313" key="1">
    <source>
        <dbReference type="EMBL" id="TFL05573.1"/>
    </source>
</evidence>
<dbReference type="Proteomes" id="UP000305067">
    <property type="component" value="Unassembled WGS sequence"/>
</dbReference>
<evidence type="ECO:0000313" key="2">
    <source>
        <dbReference type="Proteomes" id="UP000305067"/>
    </source>
</evidence>
<dbReference type="Gene3D" id="3.80.10.10">
    <property type="entry name" value="Ribonuclease Inhibitor"/>
    <property type="match status" value="1"/>
</dbReference>
<organism evidence="1 2">
    <name type="scientific">Pterulicium gracile</name>
    <dbReference type="NCBI Taxonomy" id="1884261"/>
    <lineage>
        <taxon>Eukaryota</taxon>
        <taxon>Fungi</taxon>
        <taxon>Dikarya</taxon>
        <taxon>Basidiomycota</taxon>
        <taxon>Agaricomycotina</taxon>
        <taxon>Agaricomycetes</taxon>
        <taxon>Agaricomycetidae</taxon>
        <taxon>Agaricales</taxon>
        <taxon>Pleurotineae</taxon>
        <taxon>Pterulaceae</taxon>
        <taxon>Pterulicium</taxon>
    </lineage>
</organism>
<evidence type="ECO:0008006" key="3">
    <source>
        <dbReference type="Google" id="ProtNLM"/>
    </source>
</evidence>
<protein>
    <recommendedName>
        <fullName evidence="3">F-box domain-containing protein</fullName>
    </recommendedName>
</protein>
<keyword evidence="2" id="KW-1185">Reference proteome</keyword>
<accession>A0A5C3QUA0</accession>
<sequence length="313" mass="35146">MFMQAPKLEALHLTHLDLDTLNFPWHQLTTLLLGHVNTGMDHIQQVLSHCTALYDLELRRCNIEGERAPPNTSISLPRLETLLYEAHDNDAGLLRSLHIPALEELTLTTSVSLQELRICLLLSKPPLTKLRFRQNFWFQDAATMTDVLRMVPTLEHLSMDFPRGGAFFDTYELDVILTSLDYRGPHQLCPRLSSLTLRQATFSDRSADLFIKMLASRSIEGYVTTLPNTVEQFNGLTPDIPDRNAEEAHLADPRGDELLKDSRGSEAALSDLTITFAKGRRMKDCFSAAQLNGIKVLTGGMYFPTSSSDSDSE</sequence>
<gene>
    <name evidence="1" type="ORF">BDV98DRAFT_225469</name>
</gene>
<name>A0A5C3QUA0_9AGAR</name>
<dbReference type="AlphaFoldDB" id="A0A5C3QUA0"/>
<proteinExistence type="predicted"/>
<dbReference type="InterPro" id="IPR032675">
    <property type="entry name" value="LRR_dom_sf"/>
</dbReference>
<dbReference type="EMBL" id="ML178816">
    <property type="protein sequence ID" value="TFL05573.1"/>
    <property type="molecule type" value="Genomic_DNA"/>
</dbReference>
<dbReference type="SUPFAM" id="SSF52047">
    <property type="entry name" value="RNI-like"/>
    <property type="match status" value="1"/>
</dbReference>
<reference evidence="1 2" key="1">
    <citation type="journal article" date="2019" name="Nat. Ecol. Evol.">
        <title>Megaphylogeny resolves global patterns of mushroom evolution.</title>
        <authorList>
            <person name="Varga T."/>
            <person name="Krizsan K."/>
            <person name="Foldi C."/>
            <person name="Dima B."/>
            <person name="Sanchez-Garcia M."/>
            <person name="Sanchez-Ramirez S."/>
            <person name="Szollosi G.J."/>
            <person name="Szarkandi J.G."/>
            <person name="Papp V."/>
            <person name="Albert L."/>
            <person name="Andreopoulos W."/>
            <person name="Angelini C."/>
            <person name="Antonin V."/>
            <person name="Barry K.W."/>
            <person name="Bougher N.L."/>
            <person name="Buchanan P."/>
            <person name="Buyck B."/>
            <person name="Bense V."/>
            <person name="Catcheside P."/>
            <person name="Chovatia M."/>
            <person name="Cooper J."/>
            <person name="Damon W."/>
            <person name="Desjardin D."/>
            <person name="Finy P."/>
            <person name="Geml J."/>
            <person name="Haridas S."/>
            <person name="Hughes K."/>
            <person name="Justo A."/>
            <person name="Karasinski D."/>
            <person name="Kautmanova I."/>
            <person name="Kiss B."/>
            <person name="Kocsube S."/>
            <person name="Kotiranta H."/>
            <person name="LaButti K.M."/>
            <person name="Lechner B.E."/>
            <person name="Liimatainen K."/>
            <person name="Lipzen A."/>
            <person name="Lukacs Z."/>
            <person name="Mihaltcheva S."/>
            <person name="Morgado L.N."/>
            <person name="Niskanen T."/>
            <person name="Noordeloos M.E."/>
            <person name="Ohm R.A."/>
            <person name="Ortiz-Santana B."/>
            <person name="Ovrebo C."/>
            <person name="Racz N."/>
            <person name="Riley R."/>
            <person name="Savchenko A."/>
            <person name="Shiryaev A."/>
            <person name="Soop K."/>
            <person name="Spirin V."/>
            <person name="Szebenyi C."/>
            <person name="Tomsovsky M."/>
            <person name="Tulloss R.E."/>
            <person name="Uehling J."/>
            <person name="Grigoriev I.V."/>
            <person name="Vagvolgyi C."/>
            <person name="Papp T."/>
            <person name="Martin F.M."/>
            <person name="Miettinen O."/>
            <person name="Hibbett D.S."/>
            <person name="Nagy L.G."/>
        </authorList>
    </citation>
    <scope>NUCLEOTIDE SEQUENCE [LARGE SCALE GENOMIC DNA]</scope>
    <source>
        <strain evidence="1 2">CBS 309.79</strain>
    </source>
</reference>